<organism evidence="2 3">
    <name type="scientific">Actinoplanes auranticolor</name>
    <dbReference type="NCBI Taxonomy" id="47988"/>
    <lineage>
        <taxon>Bacteria</taxon>
        <taxon>Bacillati</taxon>
        <taxon>Actinomycetota</taxon>
        <taxon>Actinomycetes</taxon>
        <taxon>Micromonosporales</taxon>
        <taxon>Micromonosporaceae</taxon>
        <taxon>Actinoplanes</taxon>
    </lineage>
</organism>
<feature type="region of interest" description="Disordered" evidence="1">
    <location>
        <begin position="13"/>
        <end position="57"/>
    </location>
</feature>
<feature type="compositionally biased region" description="Low complexity" evidence="1">
    <location>
        <begin position="190"/>
        <end position="205"/>
    </location>
</feature>
<proteinExistence type="predicted"/>
<reference evidence="2" key="1">
    <citation type="submission" date="2021-03" db="EMBL/GenBank/DDBJ databases">
        <title>Whole genome shotgun sequence of Actinoplanes auranticolor NBRC 12245.</title>
        <authorList>
            <person name="Komaki H."/>
            <person name="Tamura T."/>
        </authorList>
    </citation>
    <scope>NUCLEOTIDE SEQUENCE</scope>
    <source>
        <strain evidence="2">NBRC 12245</strain>
    </source>
</reference>
<dbReference type="Proteomes" id="UP000681340">
    <property type="component" value="Unassembled WGS sequence"/>
</dbReference>
<comment type="caution">
    <text evidence="2">The sequence shown here is derived from an EMBL/GenBank/DDBJ whole genome shotgun (WGS) entry which is preliminary data.</text>
</comment>
<gene>
    <name evidence="2" type="ORF">Aau02nite_36140</name>
</gene>
<evidence type="ECO:0000313" key="2">
    <source>
        <dbReference type="EMBL" id="GIM69458.1"/>
    </source>
</evidence>
<name>A0A919SD60_9ACTN</name>
<evidence type="ECO:0000256" key="1">
    <source>
        <dbReference type="SAM" id="MobiDB-lite"/>
    </source>
</evidence>
<accession>A0A919SD60</accession>
<feature type="compositionally biased region" description="Low complexity" evidence="1">
    <location>
        <begin position="34"/>
        <end position="57"/>
    </location>
</feature>
<dbReference type="EMBL" id="BOQL01000027">
    <property type="protein sequence ID" value="GIM69458.1"/>
    <property type="molecule type" value="Genomic_DNA"/>
</dbReference>
<feature type="compositionally biased region" description="Acidic residues" evidence="1">
    <location>
        <begin position="174"/>
        <end position="183"/>
    </location>
</feature>
<protein>
    <submittedName>
        <fullName evidence="2">Uncharacterized protein</fullName>
    </submittedName>
</protein>
<evidence type="ECO:0000313" key="3">
    <source>
        <dbReference type="Proteomes" id="UP000681340"/>
    </source>
</evidence>
<sequence>MAPGTVARAALALGAADTGRVAPPRPLAELVGTAAEPPAAAAEPLEPGASEGPAELLGVAGELPELLGAAGELPELLGAAAVPVELPEPKTEPAGLAARAAGDSGPPALPEAEPLTVPGAEVEPPDGPEAEPLTVPGAEVEPPDGPEAEPLTVPGAEVEPPDGPEAEPLTGPEAEVEPPDGPEAEPLTVPGAEAEPPDGPETGAEPETEARPLVEPLTGTALIGAEPTEAEPTGAEPAEGEPAGVELTGADADARALGAVPEEAGFAASLPDAGAHSAPGAGGGGNAYPWSLFGPALLAGGRAAGGVLPSLSGFACCSSMGPPDRRHPRVDATCRTPGRPMCRALGNYRATSALMSAPGVGRSPA</sequence>
<keyword evidence="3" id="KW-1185">Reference proteome</keyword>
<feature type="region of interest" description="Disordered" evidence="1">
    <location>
        <begin position="91"/>
        <end position="213"/>
    </location>
</feature>
<dbReference type="AlphaFoldDB" id="A0A919SD60"/>